<gene>
    <name evidence="2" type="ORF">E2C01_052070</name>
</gene>
<organism evidence="2 3">
    <name type="scientific">Portunus trituberculatus</name>
    <name type="common">Swimming crab</name>
    <name type="synonym">Neptunus trituberculatus</name>
    <dbReference type="NCBI Taxonomy" id="210409"/>
    <lineage>
        <taxon>Eukaryota</taxon>
        <taxon>Metazoa</taxon>
        <taxon>Ecdysozoa</taxon>
        <taxon>Arthropoda</taxon>
        <taxon>Crustacea</taxon>
        <taxon>Multicrustacea</taxon>
        <taxon>Malacostraca</taxon>
        <taxon>Eumalacostraca</taxon>
        <taxon>Eucarida</taxon>
        <taxon>Decapoda</taxon>
        <taxon>Pleocyemata</taxon>
        <taxon>Brachyura</taxon>
        <taxon>Eubrachyura</taxon>
        <taxon>Portunoidea</taxon>
        <taxon>Portunidae</taxon>
        <taxon>Portuninae</taxon>
        <taxon>Portunus</taxon>
    </lineage>
</organism>
<dbReference type="EMBL" id="VSRR010015348">
    <property type="protein sequence ID" value="MPC58075.1"/>
    <property type="molecule type" value="Genomic_DNA"/>
</dbReference>
<accession>A0A5B7GKY7</accession>
<dbReference type="Proteomes" id="UP000324222">
    <property type="component" value="Unassembled WGS sequence"/>
</dbReference>
<keyword evidence="3" id="KW-1185">Reference proteome</keyword>
<evidence type="ECO:0000313" key="2">
    <source>
        <dbReference type="EMBL" id="MPC58075.1"/>
    </source>
</evidence>
<name>A0A5B7GKY7_PORTR</name>
<evidence type="ECO:0000313" key="3">
    <source>
        <dbReference type="Proteomes" id="UP000324222"/>
    </source>
</evidence>
<proteinExistence type="predicted"/>
<reference evidence="2 3" key="1">
    <citation type="submission" date="2019-05" db="EMBL/GenBank/DDBJ databases">
        <title>Another draft genome of Portunus trituberculatus and its Hox gene families provides insights of decapod evolution.</title>
        <authorList>
            <person name="Jeong J.-H."/>
            <person name="Song I."/>
            <person name="Kim S."/>
            <person name="Choi T."/>
            <person name="Kim D."/>
            <person name="Ryu S."/>
            <person name="Kim W."/>
        </authorList>
    </citation>
    <scope>NUCLEOTIDE SEQUENCE [LARGE SCALE GENOMIC DNA]</scope>
    <source>
        <tissue evidence="2">Muscle</tissue>
    </source>
</reference>
<comment type="caution">
    <text evidence="2">The sequence shown here is derived from an EMBL/GenBank/DDBJ whole genome shotgun (WGS) entry which is preliminary data.</text>
</comment>
<evidence type="ECO:0000256" key="1">
    <source>
        <dbReference type="SAM" id="MobiDB-lite"/>
    </source>
</evidence>
<protein>
    <submittedName>
        <fullName evidence="2">Uncharacterized protein</fullName>
    </submittedName>
</protein>
<sequence>MPHQCGLPPSPPLNTNNWEMSKKGPAESYLALPTLTVIMPSLPSISPHWQPDTKQPLSRWVEACCATHPYDNSFPPMRPSQSRHSRPQELTIIITVLSPPWCDP</sequence>
<feature type="region of interest" description="Disordered" evidence="1">
    <location>
        <begin position="1"/>
        <end position="20"/>
    </location>
</feature>
<dbReference type="AlphaFoldDB" id="A0A5B7GKY7"/>